<evidence type="ECO:0000313" key="3">
    <source>
        <dbReference type="EMBL" id="CAC27322.1"/>
    </source>
</evidence>
<dbReference type="InterPro" id="IPR029053">
    <property type="entry name" value="Viral_coat"/>
</dbReference>
<dbReference type="GO" id="GO:0005198">
    <property type="term" value="F:structural molecule activity"/>
    <property type="evidence" value="ECO:0007669"/>
    <property type="project" value="InterPro"/>
</dbReference>
<gene>
    <name evidence="3" type="primary">cp</name>
</gene>
<keyword evidence="2" id="KW-0946">Virion</keyword>
<protein>
    <submittedName>
        <fullName evidence="3">Putative defective coat protein</fullName>
    </submittedName>
</protein>
<dbReference type="InterPro" id="IPR003181">
    <property type="entry name" value="Como_LCP"/>
</dbReference>
<name>Q99A74_9SECO</name>
<proteinExistence type="predicted"/>
<evidence type="ECO:0000256" key="2">
    <source>
        <dbReference type="ARBA" id="ARBA00022844"/>
    </source>
</evidence>
<keyword evidence="3" id="KW-0167">Capsid protein</keyword>
<dbReference type="Gene3D" id="2.60.120.20">
    <property type="match status" value="1"/>
</dbReference>
<dbReference type="Pfam" id="PF02247">
    <property type="entry name" value="Como_LCP"/>
    <property type="match status" value="1"/>
</dbReference>
<reference evidence="3" key="1">
    <citation type="journal article" date="2000" name="Plant Dis.">
        <title>A putative defective interfering RNA from Bean pod mottle virus.</title>
        <authorList>
            <person name="Sundararaman V.P."/>
            <person name="Stromvik M.V."/>
            <person name="Vodkin L.O."/>
        </authorList>
    </citation>
    <scope>NUCLEOTIDE SEQUENCE</scope>
</reference>
<sequence length="75" mass="8859">MRISEKKRVKERREIEKSTHEVLYQIGESGSTNPRFHQLDLSFFIAFGNLADDTINFEAFPHKLVQFGEIQEKLY</sequence>
<organism evidence="3">
    <name type="scientific">Bean pod mottle virus</name>
    <dbReference type="NCBI Taxonomy" id="12260"/>
    <lineage>
        <taxon>Viruses</taxon>
        <taxon>Riboviria</taxon>
        <taxon>Orthornavirae</taxon>
        <taxon>Pisuviricota</taxon>
        <taxon>Pisoniviricetes</taxon>
        <taxon>Picornavirales</taxon>
        <taxon>Secoviridae</taxon>
        <taxon>Comovirinae</taxon>
        <taxon>Comovirus</taxon>
        <taxon>Comovirus siliquae</taxon>
    </lineage>
</organism>
<dbReference type="EMBL" id="AJ269536">
    <property type="protein sequence ID" value="CAC27322.1"/>
    <property type="molecule type" value="Genomic_RNA"/>
</dbReference>
<accession>Q99A74</accession>
<comment type="subcellular location">
    <subcellularLocation>
        <location evidence="1">Virion</location>
    </subcellularLocation>
</comment>
<dbReference type="GO" id="GO:0019028">
    <property type="term" value="C:viral capsid"/>
    <property type="evidence" value="ECO:0007669"/>
    <property type="project" value="UniProtKB-KW"/>
</dbReference>
<dbReference type="SUPFAM" id="SSF88633">
    <property type="entry name" value="Positive stranded ssRNA viruses"/>
    <property type="match status" value="1"/>
</dbReference>
<evidence type="ECO:0000256" key="1">
    <source>
        <dbReference type="ARBA" id="ARBA00004328"/>
    </source>
</evidence>